<keyword evidence="1" id="KW-0472">Membrane</keyword>
<name>A0AAV9HB78_9PEZI</name>
<dbReference type="Proteomes" id="UP001321749">
    <property type="component" value="Unassembled WGS sequence"/>
</dbReference>
<reference evidence="3" key="1">
    <citation type="journal article" date="2023" name="Mol. Phylogenet. Evol.">
        <title>Genome-scale phylogeny and comparative genomics of the fungal order Sordariales.</title>
        <authorList>
            <person name="Hensen N."/>
            <person name="Bonometti L."/>
            <person name="Westerberg I."/>
            <person name="Brannstrom I.O."/>
            <person name="Guillou S."/>
            <person name="Cros-Aarteil S."/>
            <person name="Calhoun S."/>
            <person name="Haridas S."/>
            <person name="Kuo A."/>
            <person name="Mondo S."/>
            <person name="Pangilinan J."/>
            <person name="Riley R."/>
            <person name="LaButti K."/>
            <person name="Andreopoulos B."/>
            <person name="Lipzen A."/>
            <person name="Chen C."/>
            <person name="Yan M."/>
            <person name="Daum C."/>
            <person name="Ng V."/>
            <person name="Clum A."/>
            <person name="Steindorff A."/>
            <person name="Ohm R.A."/>
            <person name="Martin F."/>
            <person name="Silar P."/>
            <person name="Natvig D.O."/>
            <person name="Lalanne C."/>
            <person name="Gautier V."/>
            <person name="Ament-Velasquez S.L."/>
            <person name="Kruys A."/>
            <person name="Hutchinson M.I."/>
            <person name="Powell A.J."/>
            <person name="Barry K."/>
            <person name="Miller A.N."/>
            <person name="Grigoriev I.V."/>
            <person name="Debuchy R."/>
            <person name="Gladieux P."/>
            <person name="Hiltunen Thoren M."/>
            <person name="Johannesson H."/>
        </authorList>
    </citation>
    <scope>NUCLEOTIDE SEQUENCE</scope>
    <source>
        <strain evidence="3">PSN324</strain>
    </source>
</reference>
<gene>
    <name evidence="3" type="ORF">QBC42DRAFT_191312</name>
</gene>
<organism evidence="3 4">
    <name type="scientific">Cladorrhinum samala</name>
    <dbReference type="NCBI Taxonomy" id="585594"/>
    <lineage>
        <taxon>Eukaryota</taxon>
        <taxon>Fungi</taxon>
        <taxon>Dikarya</taxon>
        <taxon>Ascomycota</taxon>
        <taxon>Pezizomycotina</taxon>
        <taxon>Sordariomycetes</taxon>
        <taxon>Sordariomycetidae</taxon>
        <taxon>Sordariales</taxon>
        <taxon>Podosporaceae</taxon>
        <taxon>Cladorrhinum</taxon>
    </lineage>
</organism>
<keyword evidence="1" id="KW-1133">Transmembrane helix</keyword>
<feature type="transmembrane region" description="Helical" evidence="1">
    <location>
        <begin position="102"/>
        <end position="124"/>
    </location>
</feature>
<reference evidence="3" key="2">
    <citation type="submission" date="2023-06" db="EMBL/GenBank/DDBJ databases">
        <authorList>
            <consortium name="Lawrence Berkeley National Laboratory"/>
            <person name="Mondo S.J."/>
            <person name="Hensen N."/>
            <person name="Bonometti L."/>
            <person name="Westerberg I."/>
            <person name="Brannstrom I.O."/>
            <person name="Guillou S."/>
            <person name="Cros-Aarteil S."/>
            <person name="Calhoun S."/>
            <person name="Haridas S."/>
            <person name="Kuo A."/>
            <person name="Pangilinan J."/>
            <person name="Riley R."/>
            <person name="Labutti K."/>
            <person name="Andreopoulos B."/>
            <person name="Lipzen A."/>
            <person name="Chen C."/>
            <person name="Yanf M."/>
            <person name="Daum C."/>
            <person name="Ng V."/>
            <person name="Clum A."/>
            <person name="Steindorff A."/>
            <person name="Ohm R."/>
            <person name="Martin F."/>
            <person name="Silar P."/>
            <person name="Natvig D."/>
            <person name="Lalanne C."/>
            <person name="Gautier V."/>
            <person name="Ament-Velasquez S.L."/>
            <person name="Kruys A."/>
            <person name="Hutchinson M.I."/>
            <person name="Powell A.J."/>
            <person name="Barry K."/>
            <person name="Miller A.N."/>
            <person name="Grigoriev I.V."/>
            <person name="Debuchy R."/>
            <person name="Gladieux P."/>
            <person name="Thoren M.H."/>
            <person name="Johannesson H."/>
        </authorList>
    </citation>
    <scope>NUCLEOTIDE SEQUENCE</scope>
    <source>
        <strain evidence="3">PSN324</strain>
    </source>
</reference>
<sequence length="547" mass="59758">MLLCFGVSAVLAAVVFTTPKLTEYGTYTSTERTVYTTVVTIIATIITTSILQAFRFLYLDGVDDRIAIFFRRHVSDSDKTQLESRWQTTLAISSFADSFRNWGVYSTFLLGALVTTCITAGFTATTTTRSVHYSPLISAGDPYIFARPWDTEDPNVGCTIDWKLKNGSFFCSWVWHGGSPQHRAFKLMDGINVIRPDIYAYADVGVAIHSSAIGAPVTLYDAQRSGFGMQELARRYAWNLNTVSACAPVMVRNPVKCRKGGSITYSGSGTNTAMKLTSDDGSCSVSKSLTKPPKDAVYMLKHQCAHGEVGQATYIIGAANSNYARWVGLGIGEIIDDWYAGQKFSVQCDIDARNGVFEYRNVTLALSRQHWDQSVSEEIAFNRFLSASDRCDPPKASAITDALFATVATAPYFTTYEDGGAGWAQSLVNVISKYGDYGHPVNESGRTPPWAFVDSSNALEDVLGLIGALAASRSVLNMSLIPTSGSAQVSYMRVGSGQTFAVVYAIVPLFLGWIMLALVMKRKSTDPEWHSSKLMDLVSLGRHILLS</sequence>
<protein>
    <submittedName>
        <fullName evidence="3">Uncharacterized protein</fullName>
    </submittedName>
</protein>
<accession>A0AAV9HB78</accession>
<evidence type="ECO:0000313" key="4">
    <source>
        <dbReference type="Proteomes" id="UP001321749"/>
    </source>
</evidence>
<comment type="caution">
    <text evidence="3">The sequence shown here is derived from an EMBL/GenBank/DDBJ whole genome shotgun (WGS) entry which is preliminary data.</text>
</comment>
<evidence type="ECO:0000256" key="2">
    <source>
        <dbReference type="SAM" id="SignalP"/>
    </source>
</evidence>
<feature type="transmembrane region" description="Helical" evidence="1">
    <location>
        <begin position="500"/>
        <end position="520"/>
    </location>
</feature>
<dbReference type="EMBL" id="MU865271">
    <property type="protein sequence ID" value="KAK4456336.1"/>
    <property type="molecule type" value="Genomic_DNA"/>
</dbReference>
<proteinExistence type="predicted"/>
<keyword evidence="2" id="KW-0732">Signal</keyword>
<keyword evidence="1" id="KW-0812">Transmembrane</keyword>
<dbReference type="AlphaFoldDB" id="A0AAV9HB78"/>
<feature type="chain" id="PRO_5043328573" evidence="2">
    <location>
        <begin position="18"/>
        <end position="547"/>
    </location>
</feature>
<evidence type="ECO:0000256" key="1">
    <source>
        <dbReference type="SAM" id="Phobius"/>
    </source>
</evidence>
<keyword evidence="4" id="KW-1185">Reference proteome</keyword>
<evidence type="ECO:0000313" key="3">
    <source>
        <dbReference type="EMBL" id="KAK4456336.1"/>
    </source>
</evidence>
<feature type="signal peptide" evidence="2">
    <location>
        <begin position="1"/>
        <end position="17"/>
    </location>
</feature>
<feature type="transmembrane region" description="Helical" evidence="1">
    <location>
        <begin position="33"/>
        <end position="58"/>
    </location>
</feature>